<keyword evidence="1" id="KW-0812">Transmembrane</keyword>
<feature type="transmembrane region" description="Helical" evidence="1">
    <location>
        <begin position="6"/>
        <end position="24"/>
    </location>
</feature>
<sequence length="40" mass="4910">MLKIYISCYLIFFLVQFLNFRYDVKSNKKPPIREGKLRLN</sequence>
<gene>
    <name evidence="2" type="ORF">METZ01_LOCUS77893</name>
</gene>
<dbReference type="EMBL" id="UINC01006029">
    <property type="protein sequence ID" value="SVA25039.1"/>
    <property type="molecule type" value="Genomic_DNA"/>
</dbReference>
<evidence type="ECO:0000256" key="1">
    <source>
        <dbReference type="SAM" id="Phobius"/>
    </source>
</evidence>
<keyword evidence="1" id="KW-1133">Transmembrane helix</keyword>
<proteinExistence type="predicted"/>
<organism evidence="2">
    <name type="scientific">marine metagenome</name>
    <dbReference type="NCBI Taxonomy" id="408172"/>
    <lineage>
        <taxon>unclassified sequences</taxon>
        <taxon>metagenomes</taxon>
        <taxon>ecological metagenomes</taxon>
    </lineage>
</organism>
<evidence type="ECO:0000313" key="2">
    <source>
        <dbReference type="EMBL" id="SVA25039.1"/>
    </source>
</evidence>
<protein>
    <submittedName>
        <fullName evidence="2">Uncharacterized protein</fullName>
    </submittedName>
</protein>
<reference evidence="2" key="1">
    <citation type="submission" date="2018-05" db="EMBL/GenBank/DDBJ databases">
        <authorList>
            <person name="Lanie J.A."/>
            <person name="Ng W.-L."/>
            <person name="Kazmierczak K.M."/>
            <person name="Andrzejewski T.M."/>
            <person name="Davidsen T.M."/>
            <person name="Wayne K.J."/>
            <person name="Tettelin H."/>
            <person name="Glass J.I."/>
            <person name="Rusch D."/>
            <person name="Podicherti R."/>
            <person name="Tsui H.-C.T."/>
            <person name="Winkler M.E."/>
        </authorList>
    </citation>
    <scope>NUCLEOTIDE SEQUENCE</scope>
</reference>
<dbReference type="AlphaFoldDB" id="A0A381UA52"/>
<name>A0A381UA52_9ZZZZ</name>
<accession>A0A381UA52</accession>
<keyword evidence="1" id="KW-0472">Membrane</keyword>